<proteinExistence type="predicted"/>
<accession>A0A6H5HJQ8</accession>
<name>A0A6H5HJQ8_9HEMI</name>
<feature type="compositionally biased region" description="Low complexity" evidence="1">
    <location>
        <begin position="166"/>
        <end position="180"/>
    </location>
</feature>
<sequence length="297" mass="31326">MIDQKIHLIKTTMAKHNQIIPDIKNLLKTLVKCDDSGLVGLDQYMSRYKRFVDTINSLIKNLTGNKTKKDAALMERALDDINVLVKSAGQLDDRRSDQFGQPGAAVRGLDTVGVVAEGAPNRKGAHSIGFQRQQKATLMASKRRRDASVLTARMRRMSGPAFGGVAEPTASSAELSASSEEPAESSEEPAESSEELTTSTAELTASSAEPTASSAEPAASSEELSASSEELSASSEELTASSAEPTASSEEPSASSAGPNASSAEPRAQHGGPCRTQPIRVAIAMAGHAHRRLKPLD</sequence>
<dbReference type="SUPFAM" id="SSF58104">
    <property type="entry name" value="Methyl-accepting chemotaxis protein (MCP) signaling domain"/>
    <property type="match status" value="1"/>
</dbReference>
<reference evidence="2 3" key="1">
    <citation type="submission" date="2020-02" db="EMBL/GenBank/DDBJ databases">
        <authorList>
            <person name="Ferguson B K."/>
        </authorList>
    </citation>
    <scope>NUCLEOTIDE SEQUENCE [LARGE SCALE GENOMIC DNA]</scope>
</reference>
<feature type="compositionally biased region" description="Basic residues" evidence="1">
    <location>
        <begin position="288"/>
        <end position="297"/>
    </location>
</feature>
<evidence type="ECO:0000256" key="1">
    <source>
        <dbReference type="SAM" id="MobiDB-lite"/>
    </source>
</evidence>
<dbReference type="Proteomes" id="UP000479000">
    <property type="component" value="Unassembled WGS sequence"/>
</dbReference>
<keyword evidence="3" id="KW-1185">Reference proteome</keyword>
<evidence type="ECO:0000313" key="3">
    <source>
        <dbReference type="Proteomes" id="UP000479000"/>
    </source>
</evidence>
<feature type="compositionally biased region" description="Acidic residues" evidence="1">
    <location>
        <begin position="181"/>
        <end position="194"/>
    </location>
</feature>
<gene>
    <name evidence="2" type="ORF">NTEN_LOCUS20885</name>
</gene>
<organism evidence="2 3">
    <name type="scientific">Nesidiocoris tenuis</name>
    <dbReference type="NCBI Taxonomy" id="355587"/>
    <lineage>
        <taxon>Eukaryota</taxon>
        <taxon>Metazoa</taxon>
        <taxon>Ecdysozoa</taxon>
        <taxon>Arthropoda</taxon>
        <taxon>Hexapoda</taxon>
        <taxon>Insecta</taxon>
        <taxon>Pterygota</taxon>
        <taxon>Neoptera</taxon>
        <taxon>Paraneoptera</taxon>
        <taxon>Hemiptera</taxon>
        <taxon>Heteroptera</taxon>
        <taxon>Panheteroptera</taxon>
        <taxon>Cimicomorpha</taxon>
        <taxon>Miridae</taxon>
        <taxon>Dicyphina</taxon>
        <taxon>Nesidiocoris</taxon>
    </lineage>
</organism>
<feature type="compositionally biased region" description="Low complexity" evidence="1">
    <location>
        <begin position="195"/>
        <end position="265"/>
    </location>
</feature>
<feature type="region of interest" description="Disordered" evidence="1">
    <location>
        <begin position="159"/>
        <end position="297"/>
    </location>
</feature>
<dbReference type="AlphaFoldDB" id="A0A6H5HJQ8"/>
<evidence type="ECO:0000313" key="2">
    <source>
        <dbReference type="EMBL" id="CAB0016750.1"/>
    </source>
</evidence>
<dbReference type="EMBL" id="CADCXU010030595">
    <property type="protein sequence ID" value="CAB0016750.1"/>
    <property type="molecule type" value="Genomic_DNA"/>
</dbReference>
<dbReference type="OrthoDB" id="10065496at2759"/>
<dbReference type="Gene3D" id="1.10.287.950">
    <property type="entry name" value="Methyl-accepting chemotaxis protein"/>
    <property type="match status" value="1"/>
</dbReference>
<protein>
    <submittedName>
        <fullName evidence="2">Uncharacterized protein</fullName>
    </submittedName>
</protein>